<feature type="domain" description="HTH gntR-type" evidence="5">
    <location>
        <begin position="13"/>
        <end position="81"/>
    </location>
</feature>
<dbReference type="InterPro" id="IPR036388">
    <property type="entry name" value="WH-like_DNA-bd_sf"/>
</dbReference>
<dbReference type="SUPFAM" id="SSF64288">
    <property type="entry name" value="Chorismate lyase-like"/>
    <property type="match status" value="1"/>
</dbReference>
<dbReference type="Pfam" id="PF00392">
    <property type="entry name" value="GntR"/>
    <property type="match status" value="1"/>
</dbReference>
<dbReference type="InterPro" id="IPR036390">
    <property type="entry name" value="WH_DNA-bd_sf"/>
</dbReference>
<evidence type="ECO:0000256" key="4">
    <source>
        <dbReference type="NCBIfam" id="TIGR02018"/>
    </source>
</evidence>
<dbReference type="GO" id="GO:0003677">
    <property type="term" value="F:DNA binding"/>
    <property type="evidence" value="ECO:0007669"/>
    <property type="project" value="UniProtKB-UniRule"/>
</dbReference>
<keyword evidence="7" id="KW-1185">Reference proteome</keyword>
<dbReference type="KEGG" id="ssan:NX02_15295"/>
<evidence type="ECO:0000256" key="3">
    <source>
        <dbReference type="ARBA" id="ARBA00023163"/>
    </source>
</evidence>
<keyword evidence="2" id="KW-0238">DNA-binding</keyword>
<dbReference type="GO" id="GO:0045892">
    <property type="term" value="P:negative regulation of DNA-templated transcription"/>
    <property type="evidence" value="ECO:0007669"/>
    <property type="project" value="UniProtKB-UniRule"/>
</dbReference>
<dbReference type="Pfam" id="PF07702">
    <property type="entry name" value="UTRA"/>
    <property type="match status" value="1"/>
</dbReference>
<dbReference type="InterPro" id="IPR000524">
    <property type="entry name" value="Tscrpt_reg_HTH_GntR"/>
</dbReference>
<keyword evidence="1" id="KW-0805">Transcription regulation</keyword>
<evidence type="ECO:0000256" key="1">
    <source>
        <dbReference type="ARBA" id="ARBA00023015"/>
    </source>
</evidence>
<dbReference type="NCBIfam" id="TIGR02018">
    <property type="entry name" value="his_ut_repres"/>
    <property type="match status" value="1"/>
</dbReference>
<dbReference type="GO" id="GO:0003700">
    <property type="term" value="F:DNA-binding transcription factor activity"/>
    <property type="evidence" value="ECO:0007669"/>
    <property type="project" value="UniProtKB-UniRule"/>
</dbReference>
<evidence type="ECO:0000259" key="5">
    <source>
        <dbReference type="PROSITE" id="PS50949"/>
    </source>
</evidence>
<keyword evidence="3" id="KW-0804">Transcription</keyword>
<dbReference type="PANTHER" id="PTHR44846:SF16">
    <property type="entry name" value="TRANSCRIPTIONAL REGULATOR PHNF-RELATED"/>
    <property type="match status" value="1"/>
</dbReference>
<accession>W0ADX0</accession>
<dbReference type="SUPFAM" id="SSF46785">
    <property type="entry name" value="Winged helix' DNA-binding domain"/>
    <property type="match status" value="1"/>
</dbReference>
<dbReference type="InterPro" id="IPR028978">
    <property type="entry name" value="Chorismate_lyase_/UTRA_dom_sf"/>
</dbReference>
<dbReference type="HOGENOM" id="CLU_063236_0_2_5"/>
<dbReference type="SMART" id="SM00866">
    <property type="entry name" value="UTRA"/>
    <property type="match status" value="1"/>
</dbReference>
<dbReference type="PATRIC" id="fig|1123269.5.peg.2987"/>
<proteinExistence type="predicted"/>
<dbReference type="GO" id="GO:0006547">
    <property type="term" value="P:L-histidine metabolic process"/>
    <property type="evidence" value="ECO:0007669"/>
    <property type="project" value="UniProtKB-UniRule"/>
</dbReference>
<organism evidence="6 7">
    <name type="scientific">Sphingomonas sanxanigenens DSM 19645 = NX02</name>
    <dbReference type="NCBI Taxonomy" id="1123269"/>
    <lineage>
        <taxon>Bacteria</taxon>
        <taxon>Pseudomonadati</taxon>
        <taxon>Pseudomonadota</taxon>
        <taxon>Alphaproteobacteria</taxon>
        <taxon>Sphingomonadales</taxon>
        <taxon>Sphingomonadaceae</taxon>
        <taxon>Sphingomonas</taxon>
    </lineage>
</organism>
<dbReference type="PRINTS" id="PR00035">
    <property type="entry name" value="HTHGNTR"/>
</dbReference>
<dbReference type="RefSeq" id="WP_025292945.1">
    <property type="nucleotide sequence ID" value="NZ_CP006644.1"/>
</dbReference>
<dbReference type="STRING" id="1123269.NX02_15295"/>
<evidence type="ECO:0000313" key="7">
    <source>
        <dbReference type="Proteomes" id="UP000018851"/>
    </source>
</evidence>
<evidence type="ECO:0000256" key="2">
    <source>
        <dbReference type="ARBA" id="ARBA00023125"/>
    </source>
</evidence>
<dbReference type="InterPro" id="IPR011663">
    <property type="entry name" value="UTRA"/>
</dbReference>
<dbReference type="Gene3D" id="3.40.1410.10">
    <property type="entry name" value="Chorismate lyase-like"/>
    <property type="match status" value="1"/>
</dbReference>
<evidence type="ECO:0000313" key="6">
    <source>
        <dbReference type="EMBL" id="AHE54742.1"/>
    </source>
</evidence>
<dbReference type="eggNOG" id="COG2188">
    <property type="taxonomic scope" value="Bacteria"/>
</dbReference>
<dbReference type="AlphaFoldDB" id="W0ADX0"/>
<dbReference type="InterPro" id="IPR050679">
    <property type="entry name" value="Bact_HTH_transcr_reg"/>
</dbReference>
<sequence>MLIEKKRTAPETRPLYQTIRHAIETQIMSGALKPGDRIPFEHELMAQYDCSRMTVNKALSSLATTGLISRQRRRGSFVTRPRIHMAALQIPDLREEIERRGHVYRLHLLSSLVQAVDDETGEVMRLPASGQLLAIRCLHLADGLPYALEERFINLAAVPQAAEVDFSETPPGSWLLSHVPWTEAEHRITAVAAGEKAKSLGVKPDKPCLVLQRWTWREKESITYVRLIFNADNFDLTARFVSNVGPEGDG</sequence>
<dbReference type="Gene3D" id="1.10.10.10">
    <property type="entry name" value="Winged helix-like DNA-binding domain superfamily/Winged helix DNA-binding domain"/>
    <property type="match status" value="1"/>
</dbReference>
<dbReference type="EMBL" id="CP006644">
    <property type="protein sequence ID" value="AHE54742.1"/>
    <property type="molecule type" value="Genomic_DNA"/>
</dbReference>
<dbReference type="PANTHER" id="PTHR44846">
    <property type="entry name" value="MANNOSYL-D-GLYCERATE TRANSPORT/METABOLISM SYSTEM REPRESSOR MNGR-RELATED"/>
    <property type="match status" value="1"/>
</dbReference>
<dbReference type="Proteomes" id="UP000018851">
    <property type="component" value="Chromosome"/>
</dbReference>
<dbReference type="SMART" id="SM00345">
    <property type="entry name" value="HTH_GNTR"/>
    <property type="match status" value="1"/>
</dbReference>
<gene>
    <name evidence="6" type="ORF">NX02_15295</name>
</gene>
<reference evidence="6 7" key="1">
    <citation type="submission" date="2013-07" db="EMBL/GenBank/DDBJ databases">
        <title>Completed genome of Sphingomonas sanxanigenens NX02.</title>
        <authorList>
            <person name="Ma T."/>
            <person name="Huang H."/>
            <person name="Wu M."/>
            <person name="Li X."/>
            <person name="Li G."/>
        </authorList>
    </citation>
    <scope>NUCLEOTIDE SEQUENCE [LARGE SCALE GENOMIC DNA]</scope>
    <source>
        <strain evidence="6 7">NX02</strain>
    </source>
</reference>
<dbReference type="PROSITE" id="PS50949">
    <property type="entry name" value="HTH_GNTR"/>
    <property type="match status" value="1"/>
</dbReference>
<name>W0ADX0_9SPHN</name>
<dbReference type="CDD" id="cd07377">
    <property type="entry name" value="WHTH_GntR"/>
    <property type="match status" value="1"/>
</dbReference>
<protein>
    <recommendedName>
        <fullName evidence="4">Histidine utilization repressor</fullName>
    </recommendedName>
</protein>
<dbReference type="FunFam" id="1.10.10.10:FF:000079">
    <property type="entry name" value="GntR family transcriptional regulator"/>
    <property type="match status" value="1"/>
</dbReference>
<dbReference type="InterPro" id="IPR010248">
    <property type="entry name" value="His_ut_repres"/>
</dbReference>